<name>A0ABP9MFP4_9HYPH</name>
<sequence>MITILREKPNYIQNFVFAHLFLAIYVDAKEKKCDKYIFKGGVQP</sequence>
<gene>
    <name evidence="1" type="ORF">GCM10023260_04580</name>
</gene>
<comment type="caution">
    <text evidence="1">The sequence shown here is derived from an EMBL/GenBank/DDBJ whole genome shotgun (WGS) entry which is preliminary data.</text>
</comment>
<evidence type="ECO:0000313" key="2">
    <source>
        <dbReference type="Proteomes" id="UP001501525"/>
    </source>
</evidence>
<proteinExistence type="predicted"/>
<reference evidence="2" key="1">
    <citation type="journal article" date="2019" name="Int. J. Syst. Evol. Microbiol.">
        <title>The Global Catalogue of Microorganisms (GCM) 10K type strain sequencing project: providing services to taxonomists for standard genome sequencing and annotation.</title>
        <authorList>
            <consortium name="The Broad Institute Genomics Platform"/>
            <consortium name="The Broad Institute Genome Sequencing Center for Infectious Disease"/>
            <person name="Wu L."/>
            <person name="Ma J."/>
        </authorList>
    </citation>
    <scope>NUCLEOTIDE SEQUENCE [LARGE SCALE GENOMIC DNA]</scope>
    <source>
        <strain evidence="2">JCM 17706</strain>
    </source>
</reference>
<organism evidence="1 2">
    <name type="scientific">Bartonella acomydis</name>
    <dbReference type="NCBI Taxonomy" id="686234"/>
    <lineage>
        <taxon>Bacteria</taxon>
        <taxon>Pseudomonadati</taxon>
        <taxon>Pseudomonadota</taxon>
        <taxon>Alphaproteobacteria</taxon>
        <taxon>Hyphomicrobiales</taxon>
        <taxon>Bartonellaceae</taxon>
        <taxon>Bartonella</taxon>
    </lineage>
</organism>
<keyword evidence="2" id="KW-1185">Reference proteome</keyword>
<accession>A0ABP9MFP4</accession>
<dbReference type="EMBL" id="BAABIY010000012">
    <property type="protein sequence ID" value="GAA5096076.1"/>
    <property type="molecule type" value="Genomic_DNA"/>
</dbReference>
<evidence type="ECO:0000313" key="1">
    <source>
        <dbReference type="EMBL" id="GAA5096076.1"/>
    </source>
</evidence>
<dbReference type="Proteomes" id="UP001501525">
    <property type="component" value="Unassembled WGS sequence"/>
</dbReference>
<protein>
    <submittedName>
        <fullName evidence="1">Uncharacterized protein</fullName>
    </submittedName>
</protein>